<keyword evidence="2" id="KW-1185">Reference proteome</keyword>
<dbReference type="Proteomes" id="UP000183832">
    <property type="component" value="Unassembled WGS sequence"/>
</dbReference>
<organism evidence="1 2">
    <name type="scientific">Clunio marinus</name>
    <dbReference type="NCBI Taxonomy" id="568069"/>
    <lineage>
        <taxon>Eukaryota</taxon>
        <taxon>Metazoa</taxon>
        <taxon>Ecdysozoa</taxon>
        <taxon>Arthropoda</taxon>
        <taxon>Hexapoda</taxon>
        <taxon>Insecta</taxon>
        <taxon>Pterygota</taxon>
        <taxon>Neoptera</taxon>
        <taxon>Endopterygota</taxon>
        <taxon>Diptera</taxon>
        <taxon>Nematocera</taxon>
        <taxon>Chironomoidea</taxon>
        <taxon>Chironomidae</taxon>
        <taxon>Clunio</taxon>
    </lineage>
</organism>
<protein>
    <submittedName>
        <fullName evidence="1">CLUMA_CG009568, isoform A</fullName>
    </submittedName>
</protein>
<dbReference type="EMBL" id="CVRI01000043">
    <property type="protein sequence ID" value="CRK96138.1"/>
    <property type="molecule type" value="Genomic_DNA"/>
</dbReference>
<dbReference type="AlphaFoldDB" id="A0A1J1I8U5"/>
<accession>A0A1J1I8U5</accession>
<evidence type="ECO:0000313" key="2">
    <source>
        <dbReference type="Proteomes" id="UP000183832"/>
    </source>
</evidence>
<reference evidence="1 2" key="1">
    <citation type="submission" date="2015-04" db="EMBL/GenBank/DDBJ databases">
        <authorList>
            <person name="Syromyatnikov M.Y."/>
            <person name="Popov V.N."/>
        </authorList>
    </citation>
    <scope>NUCLEOTIDE SEQUENCE [LARGE SCALE GENOMIC DNA]</scope>
</reference>
<name>A0A1J1I8U5_9DIPT</name>
<gene>
    <name evidence="1" type="ORF">CLUMA_CG009568</name>
</gene>
<proteinExistence type="predicted"/>
<evidence type="ECO:0000313" key="1">
    <source>
        <dbReference type="EMBL" id="CRK96138.1"/>
    </source>
</evidence>
<sequence>MSEKNTRLNIRNLDNLFARENLQISLNQLLEDSHSIMKVRQSGKKLCGEKFSSHNYAKPT</sequence>